<keyword evidence="8" id="KW-0547">Nucleotide-binding</keyword>
<keyword evidence="18" id="KW-1185">Reference proteome</keyword>
<dbReference type="InterPro" id="IPR004358">
    <property type="entry name" value="Sig_transdc_His_kin-like_C"/>
</dbReference>
<evidence type="ECO:0000259" key="15">
    <source>
        <dbReference type="PROSITE" id="PS50109"/>
    </source>
</evidence>
<comment type="catalytic activity">
    <reaction evidence="1">
        <text>ATP + protein L-histidine = ADP + protein N-phospho-L-histidine.</text>
        <dbReference type="EC" id="2.7.13.3"/>
    </reaction>
</comment>
<keyword evidence="10" id="KW-0067">ATP-binding</keyword>
<dbReference type="SUPFAM" id="SSF55874">
    <property type="entry name" value="ATPase domain of HSP90 chaperone/DNA topoisomerase II/histidine kinase"/>
    <property type="match status" value="1"/>
</dbReference>
<protein>
    <recommendedName>
        <fullName evidence="3">histidine kinase</fullName>
        <ecNumber evidence="3">2.7.13.3</ecNumber>
    </recommendedName>
</protein>
<dbReference type="InterPro" id="IPR036097">
    <property type="entry name" value="HisK_dim/P_sf"/>
</dbReference>
<dbReference type="SUPFAM" id="SSF47384">
    <property type="entry name" value="Homodimeric domain of signal transducing histidine kinase"/>
    <property type="match status" value="1"/>
</dbReference>
<dbReference type="Gene3D" id="3.30.565.10">
    <property type="entry name" value="Histidine kinase-like ATPase, C-terminal domain"/>
    <property type="match status" value="1"/>
</dbReference>
<evidence type="ECO:0000256" key="13">
    <source>
        <dbReference type="ARBA" id="ARBA00023136"/>
    </source>
</evidence>
<dbReference type="InterPro" id="IPR003661">
    <property type="entry name" value="HisK_dim/P_dom"/>
</dbReference>
<feature type="transmembrane region" description="Helical" evidence="14">
    <location>
        <begin position="7"/>
        <end position="30"/>
    </location>
</feature>
<dbReference type="Pfam" id="PF02518">
    <property type="entry name" value="HATPase_c"/>
    <property type="match status" value="1"/>
</dbReference>
<dbReference type="PRINTS" id="PR00344">
    <property type="entry name" value="BCTRLSENSOR"/>
</dbReference>
<dbReference type="InterPro" id="IPR003594">
    <property type="entry name" value="HATPase_dom"/>
</dbReference>
<dbReference type="Gene3D" id="1.10.287.130">
    <property type="match status" value="1"/>
</dbReference>
<dbReference type="CDD" id="cd06225">
    <property type="entry name" value="HAMP"/>
    <property type="match status" value="1"/>
</dbReference>
<keyword evidence="7 14" id="KW-0812">Transmembrane</keyword>
<keyword evidence="12" id="KW-0902">Two-component regulatory system</keyword>
<evidence type="ECO:0000256" key="8">
    <source>
        <dbReference type="ARBA" id="ARBA00022741"/>
    </source>
</evidence>
<keyword evidence="13 14" id="KW-0472">Membrane</keyword>
<accession>A0A1I6UFB4</accession>
<dbReference type="PANTHER" id="PTHR45436">
    <property type="entry name" value="SENSOR HISTIDINE KINASE YKOH"/>
    <property type="match status" value="1"/>
</dbReference>
<dbReference type="FunFam" id="1.10.287.130:FF:000001">
    <property type="entry name" value="Two-component sensor histidine kinase"/>
    <property type="match status" value="1"/>
</dbReference>
<evidence type="ECO:0000256" key="7">
    <source>
        <dbReference type="ARBA" id="ARBA00022692"/>
    </source>
</evidence>
<dbReference type="Pfam" id="PF00512">
    <property type="entry name" value="HisKA"/>
    <property type="match status" value="1"/>
</dbReference>
<evidence type="ECO:0000256" key="2">
    <source>
        <dbReference type="ARBA" id="ARBA00004651"/>
    </source>
</evidence>
<dbReference type="GO" id="GO:0000155">
    <property type="term" value="F:phosphorelay sensor kinase activity"/>
    <property type="evidence" value="ECO:0007669"/>
    <property type="project" value="InterPro"/>
</dbReference>
<dbReference type="InterPro" id="IPR050428">
    <property type="entry name" value="TCS_sensor_his_kinase"/>
</dbReference>
<dbReference type="PANTHER" id="PTHR45436:SF5">
    <property type="entry name" value="SENSOR HISTIDINE KINASE TRCS"/>
    <property type="match status" value="1"/>
</dbReference>
<organism evidence="17 18">
    <name type="scientific">Marininema halotolerans</name>
    <dbReference type="NCBI Taxonomy" id="1155944"/>
    <lineage>
        <taxon>Bacteria</taxon>
        <taxon>Bacillati</taxon>
        <taxon>Bacillota</taxon>
        <taxon>Bacilli</taxon>
        <taxon>Bacillales</taxon>
        <taxon>Thermoactinomycetaceae</taxon>
        <taxon>Marininema</taxon>
    </lineage>
</organism>
<dbReference type="SMART" id="SM00304">
    <property type="entry name" value="HAMP"/>
    <property type="match status" value="1"/>
</dbReference>
<keyword evidence="11 14" id="KW-1133">Transmembrane helix</keyword>
<dbReference type="Gene3D" id="6.10.340.10">
    <property type="match status" value="1"/>
</dbReference>
<feature type="domain" description="HAMP" evidence="16">
    <location>
        <begin position="178"/>
        <end position="231"/>
    </location>
</feature>
<dbReference type="GO" id="GO:0005886">
    <property type="term" value="C:plasma membrane"/>
    <property type="evidence" value="ECO:0007669"/>
    <property type="project" value="UniProtKB-SubCell"/>
</dbReference>
<dbReference type="PROSITE" id="PS50109">
    <property type="entry name" value="HIS_KIN"/>
    <property type="match status" value="1"/>
</dbReference>
<evidence type="ECO:0000256" key="12">
    <source>
        <dbReference type="ARBA" id="ARBA00023012"/>
    </source>
</evidence>
<dbReference type="Pfam" id="PF00672">
    <property type="entry name" value="HAMP"/>
    <property type="match status" value="1"/>
</dbReference>
<evidence type="ECO:0000259" key="16">
    <source>
        <dbReference type="PROSITE" id="PS50885"/>
    </source>
</evidence>
<dbReference type="SUPFAM" id="SSF158472">
    <property type="entry name" value="HAMP domain-like"/>
    <property type="match status" value="1"/>
</dbReference>
<dbReference type="CDD" id="cd00082">
    <property type="entry name" value="HisKA"/>
    <property type="match status" value="1"/>
</dbReference>
<gene>
    <name evidence="17" type="ORF">SAMN05444972_11615</name>
</gene>
<keyword evidence="5" id="KW-0597">Phosphoprotein</keyword>
<evidence type="ECO:0000256" key="5">
    <source>
        <dbReference type="ARBA" id="ARBA00022553"/>
    </source>
</evidence>
<evidence type="ECO:0000313" key="17">
    <source>
        <dbReference type="EMBL" id="SFT00007.1"/>
    </source>
</evidence>
<name>A0A1I6UFB4_9BACL</name>
<evidence type="ECO:0000256" key="14">
    <source>
        <dbReference type="SAM" id="Phobius"/>
    </source>
</evidence>
<dbReference type="PROSITE" id="PS50885">
    <property type="entry name" value="HAMP"/>
    <property type="match status" value="1"/>
</dbReference>
<dbReference type="CDD" id="cd00075">
    <property type="entry name" value="HATPase"/>
    <property type="match status" value="1"/>
</dbReference>
<evidence type="ECO:0000256" key="9">
    <source>
        <dbReference type="ARBA" id="ARBA00022777"/>
    </source>
</evidence>
<dbReference type="Proteomes" id="UP000198660">
    <property type="component" value="Unassembled WGS sequence"/>
</dbReference>
<dbReference type="EC" id="2.7.13.3" evidence="3"/>
<keyword evidence="9 17" id="KW-0418">Kinase</keyword>
<dbReference type="InterPro" id="IPR003660">
    <property type="entry name" value="HAMP_dom"/>
</dbReference>
<dbReference type="GO" id="GO:0005524">
    <property type="term" value="F:ATP binding"/>
    <property type="evidence" value="ECO:0007669"/>
    <property type="project" value="UniProtKB-KW"/>
</dbReference>
<evidence type="ECO:0000256" key="11">
    <source>
        <dbReference type="ARBA" id="ARBA00022989"/>
    </source>
</evidence>
<comment type="subcellular location">
    <subcellularLocation>
        <location evidence="2">Cell membrane</location>
        <topology evidence="2">Multi-pass membrane protein</topology>
    </subcellularLocation>
</comment>
<keyword evidence="6" id="KW-0808">Transferase</keyword>
<evidence type="ECO:0000256" key="1">
    <source>
        <dbReference type="ARBA" id="ARBA00000085"/>
    </source>
</evidence>
<dbReference type="InterPro" id="IPR036890">
    <property type="entry name" value="HATPase_C_sf"/>
</dbReference>
<sequence>MPIKWRLTLLSAISLLIILGLFHVFVYQLFANMIIETEQRVLQQKIATLAGMYKQERVDRKRLKDQFPEWVSPFVDDGQAIRVTIDGNVEWQVNQGISSHYFLQEKDQRRQITEVYSNHEKQVSVLARPLKGISNGRVELYTDFTSLNRYLDTMLLALTIGSSILLVIVAVGGHVMARVAFHPIKKITRTVRELDPARLDSRLEVPSTGDEIEELTRTFNRLLDRIYRLIEQQRRFTADASHELKTPVAVIRGYVNLLNRWGKENPEVLKEALDAINQETDRMEAMTGKLLSLARRESDHLPSTDAIDLVEVLQQRVSRWIPVFSPRNVTLSGKLEPVYFPILRLDWEEIIDILLDNAHKYSEEGSVDVIWNVAGDVASLTVRDHGVGIAKRDLSRVLDRFYRSRQVRGKQPVGSGLGLSIAQRILQVHGGEIKIDSRLGEGTQVQILIPLS</sequence>
<reference evidence="18" key="1">
    <citation type="submission" date="2016-10" db="EMBL/GenBank/DDBJ databases">
        <authorList>
            <person name="Varghese N."/>
            <person name="Submissions S."/>
        </authorList>
    </citation>
    <scope>NUCLEOTIDE SEQUENCE [LARGE SCALE GENOMIC DNA]</scope>
    <source>
        <strain evidence="18">DSM 45789</strain>
    </source>
</reference>
<keyword evidence="4" id="KW-1003">Cell membrane</keyword>
<evidence type="ECO:0000313" key="18">
    <source>
        <dbReference type="Proteomes" id="UP000198660"/>
    </source>
</evidence>
<evidence type="ECO:0000256" key="3">
    <source>
        <dbReference type="ARBA" id="ARBA00012438"/>
    </source>
</evidence>
<feature type="transmembrane region" description="Helical" evidence="14">
    <location>
        <begin position="154"/>
        <end position="177"/>
    </location>
</feature>
<proteinExistence type="predicted"/>
<evidence type="ECO:0000256" key="6">
    <source>
        <dbReference type="ARBA" id="ARBA00022679"/>
    </source>
</evidence>
<evidence type="ECO:0000256" key="10">
    <source>
        <dbReference type="ARBA" id="ARBA00022840"/>
    </source>
</evidence>
<feature type="domain" description="Histidine kinase" evidence="15">
    <location>
        <begin position="239"/>
        <end position="452"/>
    </location>
</feature>
<dbReference type="EMBL" id="FPAA01000016">
    <property type="protein sequence ID" value="SFT00007.1"/>
    <property type="molecule type" value="Genomic_DNA"/>
</dbReference>
<dbReference type="InterPro" id="IPR005467">
    <property type="entry name" value="His_kinase_dom"/>
</dbReference>
<dbReference type="OrthoDB" id="9786919at2"/>
<dbReference type="SMART" id="SM00388">
    <property type="entry name" value="HisKA"/>
    <property type="match status" value="1"/>
</dbReference>
<evidence type="ECO:0000256" key="4">
    <source>
        <dbReference type="ARBA" id="ARBA00022475"/>
    </source>
</evidence>
<dbReference type="AlphaFoldDB" id="A0A1I6UFB4"/>
<dbReference type="RefSeq" id="WP_091839317.1">
    <property type="nucleotide sequence ID" value="NZ_FPAA01000016.1"/>
</dbReference>
<dbReference type="SMART" id="SM00387">
    <property type="entry name" value="HATPase_c"/>
    <property type="match status" value="1"/>
</dbReference>